<keyword evidence="2" id="KW-0813">Transport</keyword>
<protein>
    <submittedName>
        <fullName evidence="12">Amino acid/amide ABC transporter membrane protein 2, HAAT family /amino acid/amide ABC transporter ATP-binding protein 1, HAAT family</fullName>
    </submittedName>
</protein>
<dbReference type="Proteomes" id="UP000198908">
    <property type="component" value="Unassembled WGS sequence"/>
</dbReference>
<keyword evidence="13" id="KW-1185">Reference proteome</keyword>
<keyword evidence="8 10" id="KW-1133">Transmembrane helix</keyword>
<keyword evidence="3" id="KW-1003">Cell membrane</keyword>
<dbReference type="CDD" id="cd03219">
    <property type="entry name" value="ABC_Mj1267_LivG_branched"/>
    <property type="match status" value="1"/>
</dbReference>
<dbReference type="Pfam" id="PF02653">
    <property type="entry name" value="BPD_transp_2"/>
    <property type="match status" value="1"/>
</dbReference>
<dbReference type="AlphaFoldDB" id="A0A1G6M684"/>
<comment type="subcellular location">
    <subcellularLocation>
        <location evidence="1">Cell membrane</location>
        <topology evidence="1">Multi-pass membrane protein</topology>
    </subcellularLocation>
</comment>
<organism evidence="12 13">
    <name type="scientific">Paraburkholderia lycopersici</name>
    <dbReference type="NCBI Taxonomy" id="416944"/>
    <lineage>
        <taxon>Bacteria</taxon>
        <taxon>Pseudomonadati</taxon>
        <taxon>Pseudomonadota</taxon>
        <taxon>Betaproteobacteria</taxon>
        <taxon>Burkholderiales</taxon>
        <taxon>Burkholderiaceae</taxon>
        <taxon>Paraburkholderia</taxon>
    </lineage>
</organism>
<evidence type="ECO:0000256" key="2">
    <source>
        <dbReference type="ARBA" id="ARBA00022448"/>
    </source>
</evidence>
<evidence type="ECO:0000256" key="4">
    <source>
        <dbReference type="ARBA" id="ARBA00022519"/>
    </source>
</evidence>
<dbReference type="InterPro" id="IPR001851">
    <property type="entry name" value="ABC_transp_permease"/>
</dbReference>
<dbReference type="SMART" id="SM00382">
    <property type="entry name" value="AAA"/>
    <property type="match status" value="1"/>
</dbReference>
<dbReference type="EMBL" id="FMYQ01000007">
    <property type="protein sequence ID" value="SDC50980.1"/>
    <property type="molecule type" value="Genomic_DNA"/>
</dbReference>
<dbReference type="CDD" id="cd06581">
    <property type="entry name" value="TM_PBP1_LivM_like"/>
    <property type="match status" value="1"/>
</dbReference>
<accession>A0A1G6M684</accession>
<dbReference type="InterPro" id="IPR003439">
    <property type="entry name" value="ABC_transporter-like_ATP-bd"/>
</dbReference>
<dbReference type="InterPro" id="IPR043428">
    <property type="entry name" value="LivM-like"/>
</dbReference>
<keyword evidence="5 10" id="KW-0812">Transmembrane</keyword>
<dbReference type="GO" id="GO:0005886">
    <property type="term" value="C:plasma membrane"/>
    <property type="evidence" value="ECO:0007669"/>
    <property type="project" value="UniProtKB-SubCell"/>
</dbReference>
<keyword evidence="4" id="KW-0997">Cell inner membrane</keyword>
<dbReference type="PANTHER" id="PTHR30482">
    <property type="entry name" value="HIGH-AFFINITY BRANCHED-CHAIN AMINO ACID TRANSPORT SYSTEM PERMEASE"/>
    <property type="match status" value="1"/>
</dbReference>
<dbReference type="PANTHER" id="PTHR30482:SF10">
    <property type="entry name" value="HIGH-AFFINITY BRANCHED-CHAIN AMINO ACID TRANSPORT PROTEIN BRAE"/>
    <property type="match status" value="1"/>
</dbReference>
<reference evidence="13" key="1">
    <citation type="submission" date="2016-09" db="EMBL/GenBank/DDBJ databases">
        <authorList>
            <person name="Varghese N."/>
            <person name="Submissions S."/>
        </authorList>
    </citation>
    <scope>NUCLEOTIDE SEQUENCE [LARGE SCALE GENOMIC DNA]</scope>
    <source>
        <strain evidence="13">TNe-862</strain>
    </source>
</reference>
<feature type="transmembrane region" description="Helical" evidence="10">
    <location>
        <begin position="62"/>
        <end position="82"/>
    </location>
</feature>
<evidence type="ECO:0000256" key="1">
    <source>
        <dbReference type="ARBA" id="ARBA00004651"/>
    </source>
</evidence>
<dbReference type="Pfam" id="PF00005">
    <property type="entry name" value="ABC_tran"/>
    <property type="match status" value="1"/>
</dbReference>
<dbReference type="Pfam" id="PF12399">
    <property type="entry name" value="BCA_ABC_TP_C"/>
    <property type="match status" value="1"/>
</dbReference>
<evidence type="ECO:0000256" key="7">
    <source>
        <dbReference type="ARBA" id="ARBA00022840"/>
    </source>
</evidence>
<feature type="transmembrane region" description="Helical" evidence="10">
    <location>
        <begin position="209"/>
        <end position="228"/>
    </location>
</feature>
<dbReference type="GO" id="GO:0005524">
    <property type="term" value="F:ATP binding"/>
    <property type="evidence" value="ECO:0007669"/>
    <property type="project" value="UniProtKB-KW"/>
</dbReference>
<dbReference type="SUPFAM" id="SSF52540">
    <property type="entry name" value="P-loop containing nucleoside triphosphate hydrolases"/>
    <property type="match status" value="1"/>
</dbReference>
<dbReference type="OrthoDB" id="5290247at2"/>
<feature type="transmembrane region" description="Helical" evidence="10">
    <location>
        <begin position="160"/>
        <end position="179"/>
    </location>
</feature>
<dbReference type="FunFam" id="3.40.50.300:FF:000421">
    <property type="entry name" value="Branched-chain amino acid ABC transporter ATP-binding protein"/>
    <property type="match status" value="1"/>
</dbReference>
<keyword evidence="9 10" id="KW-0472">Membrane</keyword>
<keyword evidence="6" id="KW-0547">Nucleotide-binding</keyword>
<dbReference type="PROSITE" id="PS50893">
    <property type="entry name" value="ABC_TRANSPORTER_2"/>
    <property type="match status" value="1"/>
</dbReference>
<evidence type="ECO:0000256" key="9">
    <source>
        <dbReference type="ARBA" id="ARBA00023136"/>
    </source>
</evidence>
<evidence type="ECO:0000313" key="13">
    <source>
        <dbReference type="Proteomes" id="UP000198908"/>
    </source>
</evidence>
<evidence type="ECO:0000259" key="11">
    <source>
        <dbReference type="PROSITE" id="PS50893"/>
    </source>
</evidence>
<dbReference type="GO" id="GO:0016887">
    <property type="term" value="F:ATP hydrolysis activity"/>
    <property type="evidence" value="ECO:0007669"/>
    <property type="project" value="InterPro"/>
</dbReference>
<gene>
    <name evidence="12" type="ORF">SAMN05421548_107140</name>
</gene>
<dbReference type="GO" id="GO:0015658">
    <property type="term" value="F:branched-chain amino acid transmembrane transporter activity"/>
    <property type="evidence" value="ECO:0007669"/>
    <property type="project" value="InterPro"/>
</dbReference>
<proteinExistence type="predicted"/>
<dbReference type="STRING" id="416944.SAMN05421548_107140"/>
<dbReference type="RefSeq" id="WP_091996663.1">
    <property type="nucleotide sequence ID" value="NZ_FMYQ01000007.1"/>
</dbReference>
<dbReference type="InterPro" id="IPR003593">
    <property type="entry name" value="AAA+_ATPase"/>
</dbReference>
<dbReference type="Gene3D" id="3.40.50.300">
    <property type="entry name" value="P-loop containing nucleotide triphosphate hydrolases"/>
    <property type="match status" value="1"/>
</dbReference>
<evidence type="ECO:0000256" key="6">
    <source>
        <dbReference type="ARBA" id="ARBA00022741"/>
    </source>
</evidence>
<evidence type="ECO:0000313" key="12">
    <source>
        <dbReference type="EMBL" id="SDC50980.1"/>
    </source>
</evidence>
<sequence length="619" mass="65545">MRARASETSWAVSGVLLAVAIALPAFASGYVVDVGLTIITYAILGLGLNIVVGYAGLLDLGYAAFFAIGAYTTALLETLLHFSFWETLPFSLVFAGASGVVIGYPTLRLRSDYLAIVTLGFGEITRIVATNLDITGGPNGIYGIEPPRLFGFEFSSPRSVYALGMAFFIAVLLFAVRLGDSRLGRAWTSIREDEAAAEAVGVATLRAKMLAYVMGALIGGLAGSLFAARFGTIDPTAFTYLQSVTILIVVVMGGRGSIPGVILGAVIVAGLPEMLRFLNLWRIFGFAVALVVLMLLRPQGLWPARARRAAPRPEEATVAHEAEAAEAAGKAGAAAVALADSSAMNAAAARETLLEVHGLERRFGGVRAIGGIGFQVRSGEILALIGPNGAGKTTVFNCLTGVIRPSGGRLVWRGEPLGGGAPHRNVHRGIARTFQGIRLFNHMSAFENVLIGMDHRLRTPLVAELLGTRAARAEAAGHGALGQRWLDLVGLGARASEYASDLPYGDQRRLEIARALASQPRLLLLDEPAAGMNPTEKHALMAQIRRIRDLGVTVLLIEHDMALVMGVSDRIIVMDHGEIIAEGAPAQIQNDPVVIDAYLGTAEEDDRPDGADGEKSLWN</sequence>
<feature type="transmembrane region" description="Helical" evidence="10">
    <location>
        <begin position="280"/>
        <end position="298"/>
    </location>
</feature>
<name>A0A1G6M684_9BURK</name>
<dbReference type="InterPro" id="IPR027417">
    <property type="entry name" value="P-loop_NTPase"/>
</dbReference>
<evidence type="ECO:0000256" key="8">
    <source>
        <dbReference type="ARBA" id="ARBA00022989"/>
    </source>
</evidence>
<evidence type="ECO:0000256" key="5">
    <source>
        <dbReference type="ARBA" id="ARBA00022692"/>
    </source>
</evidence>
<feature type="transmembrane region" description="Helical" evidence="10">
    <location>
        <begin position="240"/>
        <end position="268"/>
    </location>
</feature>
<dbReference type="InterPro" id="IPR032823">
    <property type="entry name" value="BCA_ABC_TP_C"/>
</dbReference>
<keyword evidence="7 12" id="KW-0067">ATP-binding</keyword>
<evidence type="ECO:0000256" key="3">
    <source>
        <dbReference type="ARBA" id="ARBA00022475"/>
    </source>
</evidence>
<feature type="domain" description="ABC transporter" evidence="11">
    <location>
        <begin position="354"/>
        <end position="601"/>
    </location>
</feature>
<evidence type="ECO:0000256" key="10">
    <source>
        <dbReference type="SAM" id="Phobius"/>
    </source>
</evidence>
<feature type="transmembrane region" description="Helical" evidence="10">
    <location>
        <begin position="37"/>
        <end position="55"/>
    </location>
</feature>